<dbReference type="SUPFAM" id="SSF46626">
    <property type="entry name" value="Cytochrome c"/>
    <property type="match status" value="1"/>
</dbReference>
<feature type="chain" id="PRO_5037272667" evidence="7">
    <location>
        <begin position="27"/>
        <end position="131"/>
    </location>
</feature>
<evidence type="ECO:0000256" key="3">
    <source>
        <dbReference type="ARBA" id="ARBA00022723"/>
    </source>
</evidence>
<dbReference type="Proteomes" id="UP000630353">
    <property type="component" value="Unassembled WGS sequence"/>
</dbReference>
<evidence type="ECO:0000256" key="5">
    <source>
        <dbReference type="ARBA" id="ARBA00023004"/>
    </source>
</evidence>
<feature type="signal peptide" evidence="7">
    <location>
        <begin position="1"/>
        <end position="26"/>
    </location>
</feature>
<reference evidence="9" key="2">
    <citation type="submission" date="2020-09" db="EMBL/GenBank/DDBJ databases">
        <authorList>
            <person name="Sun Q."/>
            <person name="Kim S."/>
        </authorList>
    </citation>
    <scope>NUCLEOTIDE SEQUENCE</scope>
    <source>
        <strain evidence="9">KCTC 42651</strain>
    </source>
</reference>
<organism evidence="9 10">
    <name type="scientific">Thalassobaculum fulvum</name>
    <dbReference type="NCBI Taxonomy" id="1633335"/>
    <lineage>
        <taxon>Bacteria</taxon>
        <taxon>Pseudomonadati</taxon>
        <taxon>Pseudomonadota</taxon>
        <taxon>Alphaproteobacteria</taxon>
        <taxon>Rhodospirillales</taxon>
        <taxon>Thalassobaculaceae</taxon>
        <taxon>Thalassobaculum</taxon>
    </lineage>
</organism>
<dbReference type="EMBL" id="BMZS01000001">
    <property type="protein sequence ID" value="GHD40217.1"/>
    <property type="molecule type" value="Genomic_DNA"/>
</dbReference>
<keyword evidence="4" id="KW-0249">Electron transport</keyword>
<dbReference type="PANTHER" id="PTHR11961">
    <property type="entry name" value="CYTOCHROME C"/>
    <property type="match status" value="1"/>
</dbReference>
<reference evidence="9" key="1">
    <citation type="journal article" date="2014" name="Int. J. Syst. Evol. Microbiol.">
        <title>Complete genome sequence of Corynebacterium casei LMG S-19264T (=DSM 44701T), isolated from a smear-ripened cheese.</title>
        <authorList>
            <consortium name="US DOE Joint Genome Institute (JGI-PGF)"/>
            <person name="Walter F."/>
            <person name="Albersmeier A."/>
            <person name="Kalinowski J."/>
            <person name="Ruckert C."/>
        </authorList>
    </citation>
    <scope>NUCLEOTIDE SEQUENCE</scope>
    <source>
        <strain evidence="9">KCTC 42651</strain>
    </source>
</reference>
<evidence type="ECO:0000256" key="2">
    <source>
        <dbReference type="ARBA" id="ARBA00022617"/>
    </source>
</evidence>
<dbReference type="AlphaFoldDB" id="A0A918XNR5"/>
<dbReference type="InterPro" id="IPR009056">
    <property type="entry name" value="Cyt_c-like_dom"/>
</dbReference>
<sequence>MTASRHASLVLAAFATALLAAGAAHADGNPADGKKVFRKCAACHTVQAGKNRVGPSLAGIVDRKAGTVDGFKYSDAMLAFGADGGVWDEKTLDAYLADPRGFIKGNKMAFPGLKKEDEREDVIAYLKTATE</sequence>
<keyword evidence="5 6" id="KW-0408">Iron</keyword>
<proteinExistence type="predicted"/>
<keyword evidence="1" id="KW-0813">Transport</keyword>
<gene>
    <name evidence="9" type="ORF">GCM10017083_03280</name>
</gene>
<evidence type="ECO:0000256" key="7">
    <source>
        <dbReference type="SAM" id="SignalP"/>
    </source>
</evidence>
<dbReference type="GO" id="GO:0009055">
    <property type="term" value="F:electron transfer activity"/>
    <property type="evidence" value="ECO:0007669"/>
    <property type="project" value="InterPro"/>
</dbReference>
<dbReference type="PRINTS" id="PR00604">
    <property type="entry name" value="CYTCHRMECIAB"/>
</dbReference>
<evidence type="ECO:0000313" key="9">
    <source>
        <dbReference type="EMBL" id="GHD40217.1"/>
    </source>
</evidence>
<comment type="caution">
    <text evidence="9">The sequence shown here is derived from an EMBL/GenBank/DDBJ whole genome shotgun (WGS) entry which is preliminary data.</text>
</comment>
<name>A0A918XNR5_9PROT</name>
<evidence type="ECO:0000259" key="8">
    <source>
        <dbReference type="PROSITE" id="PS51007"/>
    </source>
</evidence>
<evidence type="ECO:0000256" key="1">
    <source>
        <dbReference type="ARBA" id="ARBA00022448"/>
    </source>
</evidence>
<accession>A0A918XNR5</accession>
<dbReference type="GO" id="GO:0020037">
    <property type="term" value="F:heme binding"/>
    <property type="evidence" value="ECO:0007669"/>
    <property type="project" value="InterPro"/>
</dbReference>
<dbReference type="PROSITE" id="PS51007">
    <property type="entry name" value="CYTC"/>
    <property type="match status" value="1"/>
</dbReference>
<keyword evidence="2 6" id="KW-0349">Heme</keyword>
<evidence type="ECO:0000256" key="4">
    <source>
        <dbReference type="ARBA" id="ARBA00022982"/>
    </source>
</evidence>
<keyword evidence="3 6" id="KW-0479">Metal-binding</keyword>
<dbReference type="GO" id="GO:0046872">
    <property type="term" value="F:metal ion binding"/>
    <property type="evidence" value="ECO:0007669"/>
    <property type="project" value="UniProtKB-KW"/>
</dbReference>
<dbReference type="RefSeq" id="WP_189987165.1">
    <property type="nucleotide sequence ID" value="NZ_BMZS01000001.1"/>
</dbReference>
<dbReference type="InterPro" id="IPR036909">
    <property type="entry name" value="Cyt_c-like_dom_sf"/>
</dbReference>
<dbReference type="Pfam" id="PF00034">
    <property type="entry name" value="Cytochrom_C"/>
    <property type="match status" value="1"/>
</dbReference>
<evidence type="ECO:0000313" key="10">
    <source>
        <dbReference type="Proteomes" id="UP000630353"/>
    </source>
</evidence>
<dbReference type="InterPro" id="IPR002327">
    <property type="entry name" value="Cyt_c_1A/1B"/>
</dbReference>
<evidence type="ECO:0000256" key="6">
    <source>
        <dbReference type="PROSITE-ProRule" id="PRU00433"/>
    </source>
</evidence>
<dbReference type="Gene3D" id="1.10.760.10">
    <property type="entry name" value="Cytochrome c-like domain"/>
    <property type="match status" value="1"/>
</dbReference>
<keyword evidence="10" id="KW-1185">Reference proteome</keyword>
<feature type="domain" description="Cytochrome c" evidence="8">
    <location>
        <begin position="28"/>
        <end position="130"/>
    </location>
</feature>
<protein>
    <submittedName>
        <fullName evidence="9">Cytochrome C protein</fullName>
    </submittedName>
</protein>
<keyword evidence="7" id="KW-0732">Signal</keyword>